<dbReference type="Pfam" id="PF00005">
    <property type="entry name" value="ABC_tran"/>
    <property type="match status" value="2"/>
</dbReference>
<dbReference type="PROSITE" id="PS00211">
    <property type="entry name" value="ABC_TRANSPORTER_1"/>
    <property type="match status" value="1"/>
</dbReference>
<evidence type="ECO:0000313" key="5">
    <source>
        <dbReference type="Proteomes" id="UP000809081"/>
    </source>
</evidence>
<dbReference type="Proteomes" id="UP000809081">
    <property type="component" value="Unassembled WGS sequence"/>
</dbReference>
<evidence type="ECO:0000256" key="1">
    <source>
        <dbReference type="ARBA" id="ARBA00022741"/>
    </source>
</evidence>
<dbReference type="PANTHER" id="PTHR43790:SF4">
    <property type="entry name" value="GUANOSINE IMPORT ATP-BINDING PROTEIN NUPO"/>
    <property type="match status" value="1"/>
</dbReference>
<keyword evidence="1" id="KW-0547">Nucleotide-binding</keyword>
<dbReference type="GO" id="GO:0005524">
    <property type="term" value="F:ATP binding"/>
    <property type="evidence" value="ECO:0007669"/>
    <property type="project" value="UniProtKB-KW"/>
</dbReference>
<gene>
    <name evidence="4" type="ORF">JOC31_001748</name>
</gene>
<dbReference type="SMART" id="SM00382">
    <property type="entry name" value="AAA"/>
    <property type="match status" value="1"/>
</dbReference>
<feature type="domain" description="ABC transporter" evidence="3">
    <location>
        <begin position="260"/>
        <end position="504"/>
    </location>
</feature>
<keyword evidence="4" id="KW-0762">Sugar transport</keyword>
<accession>A0ABS2PNB0</accession>
<dbReference type="InterPro" id="IPR003439">
    <property type="entry name" value="ABC_transporter-like_ATP-bd"/>
</dbReference>
<evidence type="ECO:0000313" key="4">
    <source>
        <dbReference type="EMBL" id="MBM7636919.1"/>
    </source>
</evidence>
<dbReference type="InterPro" id="IPR027417">
    <property type="entry name" value="P-loop_NTPase"/>
</dbReference>
<organism evidence="4 5">
    <name type="scientific">Streptococcus saliviloxodontae</name>
    <dbReference type="NCBI Taxonomy" id="1349416"/>
    <lineage>
        <taxon>Bacteria</taxon>
        <taxon>Bacillati</taxon>
        <taxon>Bacillota</taxon>
        <taxon>Bacilli</taxon>
        <taxon>Lactobacillales</taxon>
        <taxon>Streptococcaceae</taxon>
        <taxon>Streptococcus</taxon>
    </lineage>
</organism>
<dbReference type="InterPro" id="IPR050107">
    <property type="entry name" value="ABC_carbohydrate_import_ATPase"/>
</dbReference>
<dbReference type="CDD" id="cd03215">
    <property type="entry name" value="ABC_Carb_Monos_II"/>
    <property type="match status" value="1"/>
</dbReference>
<proteinExistence type="predicted"/>
<name>A0ABS2PNB0_9STRE</name>
<keyword evidence="4" id="KW-0813">Transport</keyword>
<dbReference type="RefSeq" id="WP_205017780.1">
    <property type="nucleotide sequence ID" value="NZ_JAFBEI010000043.1"/>
</dbReference>
<dbReference type="CDD" id="cd03216">
    <property type="entry name" value="ABC_Carb_Monos_I"/>
    <property type="match status" value="1"/>
</dbReference>
<protein>
    <submittedName>
        <fullName evidence="4">Simple sugar transport system ATP-binding protein</fullName>
    </submittedName>
</protein>
<dbReference type="InterPro" id="IPR003593">
    <property type="entry name" value="AAA+_ATPase"/>
</dbReference>
<keyword evidence="2 4" id="KW-0067">ATP-binding</keyword>
<dbReference type="EMBL" id="JAFBEI010000043">
    <property type="protein sequence ID" value="MBM7636919.1"/>
    <property type="molecule type" value="Genomic_DNA"/>
</dbReference>
<feature type="domain" description="ABC transporter" evidence="3">
    <location>
        <begin position="7"/>
        <end position="243"/>
    </location>
</feature>
<evidence type="ECO:0000256" key="2">
    <source>
        <dbReference type="ARBA" id="ARBA00022840"/>
    </source>
</evidence>
<keyword evidence="5" id="KW-1185">Reference proteome</keyword>
<evidence type="ECO:0000259" key="3">
    <source>
        <dbReference type="PROSITE" id="PS50893"/>
    </source>
</evidence>
<comment type="caution">
    <text evidence="4">The sequence shown here is derived from an EMBL/GenBank/DDBJ whole genome shotgun (WGS) entry which is preliminary data.</text>
</comment>
<dbReference type="InterPro" id="IPR017871">
    <property type="entry name" value="ABC_transporter-like_CS"/>
</dbReference>
<dbReference type="PROSITE" id="PS50893">
    <property type="entry name" value="ABC_TRANSPORTER_2"/>
    <property type="match status" value="2"/>
</dbReference>
<dbReference type="PANTHER" id="PTHR43790">
    <property type="entry name" value="CARBOHYDRATE TRANSPORT ATP-BINDING PROTEIN MG119-RELATED"/>
    <property type="match status" value="1"/>
</dbReference>
<dbReference type="Gene3D" id="3.40.50.300">
    <property type="entry name" value="P-loop containing nucleotide triphosphate hydrolases"/>
    <property type="match status" value="2"/>
</dbReference>
<dbReference type="SUPFAM" id="SSF52540">
    <property type="entry name" value="P-loop containing nucleoside triphosphate hydrolases"/>
    <property type="match status" value="2"/>
</dbReference>
<reference evidence="4 5" key="1">
    <citation type="submission" date="2021-01" db="EMBL/GenBank/DDBJ databases">
        <title>Genomic Encyclopedia of Type Strains, Phase IV (KMG-IV): sequencing the most valuable type-strain genomes for metagenomic binning, comparative biology and taxonomic classification.</title>
        <authorList>
            <person name="Goeker M."/>
        </authorList>
    </citation>
    <scope>NUCLEOTIDE SEQUENCE [LARGE SCALE GENOMIC DNA]</scope>
    <source>
        <strain evidence="4 5">DSM 27513</strain>
    </source>
</reference>
<sequence length="512" mass="55613">MTKENVIEMRNITKKFGEFVANDQINLDVRPGEIHALLGENGAGKSTLMNMLAGLLEPTSGEILVNGEVVSIDSPSKATKLGIGMVHQHFMLVEAFTVAENIILGSEVTKAGGVLDLKKASQDIKALSEKYGLAVDPSAKISDISVGAQQRVEILKTLYRGADILIFDEPTAVLTPSEIEELLKIMKSLVKEGKSIILITHKLDEIRAVSDRVTVIRRGKSIETVTIEGSTNADLAEMMVGRSVSFKTDKIVSNPKEVVLSIKDVVVNENRGVPAVKNLSLDVRAGEIVGIAGIDGNGQTELIEAITGLRKIKSGDIKIQGQSIGHMSTRQITELSVGHIPEDRHRDGMILEMTVAENIALQTYYKEPNSKNGILNYGYINEKARQLMEEFDVRGASELIAGGDLSGGNQQKAVIAREIDRDPELLVVSQPTRGLDVGAIEYIRKRIIGERDKGKAVIVVSFELDEILDMSDRIAVMYDGTIQGILDPEQTNKQELGILMAGGQLNKEGTNV</sequence>